<keyword evidence="5" id="KW-1185">Reference proteome</keyword>
<organism evidence="4 5">
    <name type="scientific">Paractinoplanes rishiriensis</name>
    <dbReference type="NCBI Taxonomy" id="1050105"/>
    <lineage>
        <taxon>Bacteria</taxon>
        <taxon>Bacillati</taxon>
        <taxon>Actinomycetota</taxon>
        <taxon>Actinomycetes</taxon>
        <taxon>Micromonosporales</taxon>
        <taxon>Micromonosporaceae</taxon>
        <taxon>Paractinoplanes</taxon>
    </lineage>
</organism>
<sequence length="106" mass="11670">MATRTLTEADDGRDVVLHEHDAVVVRLTENAVTGYQWTAAASGDCVVLEEAGYAPPEAATPGAAGVRNFRMRAAASGVCEVEFRLRRAWETDRSPERTLRIRLRVE</sequence>
<keyword evidence="1" id="KW-0646">Protease inhibitor</keyword>
<evidence type="ECO:0000256" key="1">
    <source>
        <dbReference type="ARBA" id="ARBA00022690"/>
    </source>
</evidence>
<dbReference type="GO" id="GO:0004869">
    <property type="term" value="F:cysteine-type endopeptidase inhibitor activity"/>
    <property type="evidence" value="ECO:0007669"/>
    <property type="project" value="UniProtKB-KW"/>
</dbReference>
<evidence type="ECO:0000313" key="4">
    <source>
        <dbReference type="EMBL" id="GIE98137.1"/>
    </source>
</evidence>
<dbReference type="PANTHER" id="PTHR36530">
    <property type="entry name" value="INHIBITOR OF CYSTEINE PEPTIDASE"/>
    <property type="match status" value="1"/>
</dbReference>
<gene>
    <name evidence="4" type="ORF">Ari01nite_56020</name>
</gene>
<feature type="domain" description="Proteinase inhibitor I42 chagasin" evidence="3">
    <location>
        <begin position="18"/>
        <end position="101"/>
    </location>
</feature>
<dbReference type="SUPFAM" id="SSF141066">
    <property type="entry name" value="ICP-like"/>
    <property type="match status" value="1"/>
</dbReference>
<dbReference type="InterPro" id="IPR052781">
    <property type="entry name" value="Cys_protease_inhibitor_I42"/>
</dbReference>
<evidence type="ECO:0000313" key="5">
    <source>
        <dbReference type="Proteomes" id="UP000636960"/>
    </source>
</evidence>
<dbReference type="EMBL" id="BOMV01000060">
    <property type="protein sequence ID" value="GIE98137.1"/>
    <property type="molecule type" value="Genomic_DNA"/>
</dbReference>
<dbReference type="Proteomes" id="UP000636960">
    <property type="component" value="Unassembled WGS sequence"/>
</dbReference>
<protein>
    <recommendedName>
        <fullName evidence="3">Proteinase inhibitor I42 chagasin domain-containing protein</fullName>
    </recommendedName>
</protein>
<evidence type="ECO:0000256" key="2">
    <source>
        <dbReference type="ARBA" id="ARBA00022704"/>
    </source>
</evidence>
<keyword evidence="2" id="KW-0789">Thiol protease inhibitor</keyword>
<reference evidence="4" key="1">
    <citation type="submission" date="2021-01" db="EMBL/GenBank/DDBJ databases">
        <title>Whole genome shotgun sequence of Actinoplanes rishiriensis NBRC 108556.</title>
        <authorList>
            <person name="Komaki H."/>
            <person name="Tamura T."/>
        </authorList>
    </citation>
    <scope>NUCLEOTIDE SEQUENCE</scope>
    <source>
        <strain evidence="4">NBRC 108556</strain>
    </source>
</reference>
<proteinExistence type="predicted"/>
<dbReference type="InterPro" id="IPR018990">
    <property type="entry name" value="Prot_inh_I42_chagasin"/>
</dbReference>
<accession>A0A919N1Y5</accession>
<dbReference type="RefSeq" id="WP_203785170.1">
    <property type="nucleotide sequence ID" value="NZ_BOMV01000060.1"/>
</dbReference>
<evidence type="ECO:0000259" key="3">
    <source>
        <dbReference type="Pfam" id="PF09394"/>
    </source>
</evidence>
<dbReference type="PANTHER" id="PTHR36530:SF1">
    <property type="entry name" value="AMOEBIASIN-1"/>
    <property type="match status" value="1"/>
</dbReference>
<dbReference type="Gene3D" id="2.60.40.2020">
    <property type="match status" value="1"/>
</dbReference>
<comment type="caution">
    <text evidence="4">The sequence shown here is derived from an EMBL/GenBank/DDBJ whole genome shotgun (WGS) entry which is preliminary data.</text>
</comment>
<name>A0A919N1Y5_9ACTN</name>
<dbReference type="InterPro" id="IPR036331">
    <property type="entry name" value="Chagasin-like_sf"/>
</dbReference>
<dbReference type="Pfam" id="PF09394">
    <property type="entry name" value="Inhibitor_I42"/>
    <property type="match status" value="1"/>
</dbReference>
<dbReference type="AlphaFoldDB" id="A0A919N1Y5"/>